<gene>
    <name evidence="8" type="ORF">Xsto_00184</name>
</gene>
<name>A0A2D0KW40_9GAMM</name>
<feature type="transmembrane region" description="Helical" evidence="6">
    <location>
        <begin position="310"/>
        <end position="332"/>
    </location>
</feature>
<dbReference type="SUPFAM" id="SSF103473">
    <property type="entry name" value="MFS general substrate transporter"/>
    <property type="match status" value="1"/>
</dbReference>
<sequence>MSPRMVSPVVSPFILLIFSCAVFFIGTTEFMLAPILQPLAEAFNTTTDKAAWLVSGYAFSYSLMAPIFGWLSDRINRPKLLLASLLFLSLDGLLLTIAPNLGVAIGLRIFGGIAAAALIPTIFALIAEIFPLHKQTSAMGIVMLGMTIGIVTGPVFAGVLTEIFNWQMPFLISAIGCFLLCILSQKQVLHLKYNSHQPSEKEKIKLQSVKFQWIFQGYLIRPLIAKGLWNGTAVSAFILSGEVLRRYYDLATDTIGISVSVFGIGLGIGNLSITFVKRRGIRDEYILLLAITLLFTSCTVFMLIPLSLFFSLSCLMLWGYAQGLAAPVSTSILANRAKQNKGQILAVSESFNNLTILFLLPIATVQLTQHSIVATMITLGSCLIAGIGLTLKDLLVTPSLN</sequence>
<evidence type="ECO:0000256" key="1">
    <source>
        <dbReference type="ARBA" id="ARBA00004651"/>
    </source>
</evidence>
<organism evidence="8 9">
    <name type="scientific">Xenorhabdus stockiae</name>
    <dbReference type="NCBI Taxonomy" id="351614"/>
    <lineage>
        <taxon>Bacteria</taxon>
        <taxon>Pseudomonadati</taxon>
        <taxon>Pseudomonadota</taxon>
        <taxon>Gammaproteobacteria</taxon>
        <taxon>Enterobacterales</taxon>
        <taxon>Morganellaceae</taxon>
        <taxon>Xenorhabdus</taxon>
    </lineage>
</organism>
<comment type="subcellular location">
    <subcellularLocation>
        <location evidence="1">Cell membrane</location>
        <topology evidence="1">Multi-pass membrane protein</topology>
    </subcellularLocation>
</comment>
<dbReference type="GO" id="GO:0005886">
    <property type="term" value="C:plasma membrane"/>
    <property type="evidence" value="ECO:0007669"/>
    <property type="project" value="UniProtKB-SubCell"/>
</dbReference>
<feature type="transmembrane region" description="Helical" evidence="6">
    <location>
        <begin position="344"/>
        <end position="365"/>
    </location>
</feature>
<dbReference type="Gene3D" id="1.20.1250.20">
    <property type="entry name" value="MFS general substrate transporter like domains"/>
    <property type="match status" value="1"/>
</dbReference>
<feature type="transmembrane region" description="Helical" evidence="6">
    <location>
        <begin position="228"/>
        <end position="248"/>
    </location>
</feature>
<evidence type="ECO:0000256" key="2">
    <source>
        <dbReference type="ARBA" id="ARBA00022475"/>
    </source>
</evidence>
<dbReference type="EMBL" id="NJAJ01000002">
    <property type="protein sequence ID" value="PHM67621.1"/>
    <property type="molecule type" value="Genomic_DNA"/>
</dbReference>
<feature type="transmembrane region" description="Helical" evidence="6">
    <location>
        <begin position="371"/>
        <end position="391"/>
    </location>
</feature>
<feature type="domain" description="Major facilitator superfamily (MFS) profile" evidence="7">
    <location>
        <begin position="14"/>
        <end position="401"/>
    </location>
</feature>
<feature type="transmembrane region" description="Helical" evidence="6">
    <location>
        <begin position="254"/>
        <end position="273"/>
    </location>
</feature>
<keyword evidence="5 6" id="KW-0472">Membrane</keyword>
<evidence type="ECO:0000313" key="8">
    <source>
        <dbReference type="EMBL" id="PHM67621.1"/>
    </source>
</evidence>
<dbReference type="PRINTS" id="PR01035">
    <property type="entry name" value="TCRTETA"/>
</dbReference>
<dbReference type="Pfam" id="PF07690">
    <property type="entry name" value="MFS_1"/>
    <property type="match status" value="1"/>
</dbReference>
<keyword evidence="2" id="KW-1003">Cell membrane</keyword>
<feature type="transmembrane region" description="Helical" evidence="6">
    <location>
        <begin position="105"/>
        <end position="126"/>
    </location>
</feature>
<dbReference type="InterPro" id="IPR020846">
    <property type="entry name" value="MFS_dom"/>
</dbReference>
<feature type="transmembrane region" description="Helical" evidence="6">
    <location>
        <begin position="138"/>
        <end position="160"/>
    </location>
</feature>
<evidence type="ECO:0000256" key="4">
    <source>
        <dbReference type="ARBA" id="ARBA00022989"/>
    </source>
</evidence>
<keyword evidence="9" id="KW-1185">Reference proteome</keyword>
<proteinExistence type="predicted"/>
<evidence type="ECO:0000313" key="9">
    <source>
        <dbReference type="Proteomes" id="UP000222366"/>
    </source>
</evidence>
<feature type="transmembrane region" description="Helical" evidence="6">
    <location>
        <begin position="52"/>
        <end position="71"/>
    </location>
</feature>
<dbReference type="PANTHER" id="PTHR43124:SF3">
    <property type="entry name" value="CHLORAMPHENICOL EFFLUX PUMP RV0191"/>
    <property type="match status" value="1"/>
</dbReference>
<dbReference type="AlphaFoldDB" id="A0A2D0KW40"/>
<dbReference type="RefSeq" id="WP_099123817.1">
    <property type="nucleotide sequence ID" value="NZ_CAWNRH010000093.1"/>
</dbReference>
<reference evidence="8 9" key="1">
    <citation type="journal article" date="2017" name="Nat. Microbiol.">
        <title>Natural product diversity associated with the nematode symbionts Photorhabdus and Xenorhabdus.</title>
        <authorList>
            <person name="Tobias N.J."/>
            <person name="Wolff H."/>
            <person name="Djahanschiri B."/>
            <person name="Grundmann F."/>
            <person name="Kronenwerth M."/>
            <person name="Shi Y.M."/>
            <person name="Simonyi S."/>
            <person name="Grun P."/>
            <person name="Shapiro-Ilan D."/>
            <person name="Pidot S.J."/>
            <person name="Stinear T.P."/>
            <person name="Ebersberger I."/>
            <person name="Bode H.B."/>
        </authorList>
    </citation>
    <scope>NUCLEOTIDE SEQUENCE [LARGE SCALE GENOMIC DNA]</scope>
    <source>
        <strain evidence="8 9">DSM 17904</strain>
    </source>
</reference>
<evidence type="ECO:0000256" key="3">
    <source>
        <dbReference type="ARBA" id="ARBA00022692"/>
    </source>
</evidence>
<dbReference type="GO" id="GO:0022857">
    <property type="term" value="F:transmembrane transporter activity"/>
    <property type="evidence" value="ECO:0007669"/>
    <property type="project" value="InterPro"/>
</dbReference>
<feature type="transmembrane region" description="Helical" evidence="6">
    <location>
        <begin position="166"/>
        <end position="183"/>
    </location>
</feature>
<feature type="transmembrane region" description="Helical" evidence="6">
    <location>
        <begin position="285"/>
        <end position="304"/>
    </location>
</feature>
<dbReference type="CDD" id="cd17324">
    <property type="entry name" value="MFS_NepI_like"/>
    <property type="match status" value="1"/>
</dbReference>
<dbReference type="PROSITE" id="PS51257">
    <property type="entry name" value="PROKAR_LIPOPROTEIN"/>
    <property type="match status" value="1"/>
</dbReference>
<keyword evidence="4 6" id="KW-1133">Transmembrane helix</keyword>
<dbReference type="InterPro" id="IPR001958">
    <property type="entry name" value="Tet-R_TetA/multi-R_MdtG-like"/>
</dbReference>
<comment type="caution">
    <text evidence="8">The sequence shown here is derived from an EMBL/GenBank/DDBJ whole genome shotgun (WGS) entry which is preliminary data.</text>
</comment>
<dbReference type="Proteomes" id="UP000222366">
    <property type="component" value="Unassembled WGS sequence"/>
</dbReference>
<dbReference type="PANTHER" id="PTHR43124">
    <property type="entry name" value="PURINE EFFLUX PUMP PBUE"/>
    <property type="match status" value="1"/>
</dbReference>
<evidence type="ECO:0000256" key="5">
    <source>
        <dbReference type="ARBA" id="ARBA00023136"/>
    </source>
</evidence>
<evidence type="ECO:0000259" key="7">
    <source>
        <dbReference type="PROSITE" id="PS50850"/>
    </source>
</evidence>
<dbReference type="InterPro" id="IPR011701">
    <property type="entry name" value="MFS"/>
</dbReference>
<keyword evidence="3 6" id="KW-0812">Transmembrane</keyword>
<protein>
    <submittedName>
        <fullName evidence="8">Chloramphenicol/florfenicol exporter</fullName>
    </submittedName>
</protein>
<evidence type="ECO:0000256" key="6">
    <source>
        <dbReference type="SAM" id="Phobius"/>
    </source>
</evidence>
<dbReference type="InterPro" id="IPR036259">
    <property type="entry name" value="MFS_trans_sf"/>
</dbReference>
<dbReference type="PROSITE" id="PS50850">
    <property type="entry name" value="MFS"/>
    <property type="match status" value="1"/>
</dbReference>
<accession>A0A2D0KW40</accession>
<dbReference type="InterPro" id="IPR050189">
    <property type="entry name" value="MFS_Efflux_Transporters"/>
</dbReference>
<feature type="transmembrane region" description="Helical" evidence="6">
    <location>
        <begin position="80"/>
        <end position="99"/>
    </location>
</feature>